<feature type="transmembrane region" description="Helical" evidence="2">
    <location>
        <begin position="55"/>
        <end position="80"/>
    </location>
</feature>
<dbReference type="GO" id="GO:0008237">
    <property type="term" value="F:metallopeptidase activity"/>
    <property type="evidence" value="ECO:0007669"/>
    <property type="project" value="UniProtKB-KW"/>
</dbReference>
<dbReference type="Proteomes" id="UP000830434">
    <property type="component" value="Chromosome"/>
</dbReference>
<feature type="domain" description="CAAX prenyl protease 2/Lysostaphin resistance protein A-like" evidence="3">
    <location>
        <begin position="174"/>
        <end position="281"/>
    </location>
</feature>
<evidence type="ECO:0000256" key="1">
    <source>
        <dbReference type="SAM" id="MobiDB-lite"/>
    </source>
</evidence>
<dbReference type="KEGG" id="haxz:M0R88_14515"/>
<protein>
    <submittedName>
        <fullName evidence="4">CPBP family intramembrane metalloprotease</fullName>
    </submittedName>
</protein>
<dbReference type="GO" id="GO:0080120">
    <property type="term" value="P:CAAX-box protein maturation"/>
    <property type="evidence" value="ECO:0007669"/>
    <property type="project" value="UniProtKB-ARBA"/>
</dbReference>
<keyword evidence="2" id="KW-0472">Membrane</keyword>
<feature type="compositionally biased region" description="Polar residues" evidence="1">
    <location>
        <begin position="105"/>
        <end position="114"/>
    </location>
</feature>
<dbReference type="GeneID" id="72191092"/>
<dbReference type="RefSeq" id="WP_248654211.1">
    <property type="nucleotide sequence ID" value="NZ_CP096658.1"/>
</dbReference>
<accession>A0A8U0IG96</accession>
<feature type="transmembrane region" description="Helical" evidence="2">
    <location>
        <begin position="248"/>
        <end position="268"/>
    </location>
</feature>
<reference evidence="4" key="1">
    <citation type="submission" date="2022-04" db="EMBL/GenBank/DDBJ databases">
        <title>Diverse halophilic archaea isolated from saline environments.</title>
        <authorList>
            <person name="Cui H.-L."/>
        </authorList>
    </citation>
    <scope>NUCLEOTIDE SEQUENCE</scope>
    <source>
        <strain evidence="4">XZYJT40</strain>
    </source>
</reference>
<keyword evidence="4" id="KW-0645">Protease</keyword>
<keyword evidence="5" id="KW-1185">Reference proteome</keyword>
<dbReference type="EMBL" id="CP096658">
    <property type="protein sequence ID" value="UPV99720.1"/>
    <property type="molecule type" value="Genomic_DNA"/>
</dbReference>
<keyword evidence="4" id="KW-0482">Metalloprotease</keyword>
<feature type="transmembrane region" description="Helical" evidence="2">
    <location>
        <begin position="181"/>
        <end position="205"/>
    </location>
</feature>
<evidence type="ECO:0000313" key="5">
    <source>
        <dbReference type="Proteomes" id="UP000830434"/>
    </source>
</evidence>
<organism evidence="4 5">
    <name type="scientific">Halorussus gelatinilyticus</name>
    <dbReference type="NCBI Taxonomy" id="2937524"/>
    <lineage>
        <taxon>Archaea</taxon>
        <taxon>Methanobacteriati</taxon>
        <taxon>Methanobacteriota</taxon>
        <taxon>Stenosarchaea group</taxon>
        <taxon>Halobacteria</taxon>
        <taxon>Halobacteriales</taxon>
        <taxon>Haladaptataceae</taxon>
        <taxon>Halorussus</taxon>
    </lineage>
</organism>
<evidence type="ECO:0000256" key="2">
    <source>
        <dbReference type="SAM" id="Phobius"/>
    </source>
</evidence>
<feature type="transmembrane region" description="Helical" evidence="2">
    <location>
        <begin position="217"/>
        <end position="236"/>
    </location>
</feature>
<name>A0A8U0IG96_9EURY</name>
<evidence type="ECO:0000313" key="4">
    <source>
        <dbReference type="EMBL" id="UPV99720.1"/>
    </source>
</evidence>
<sequence length="295" mass="29981">METNVDESVGRSRQNGSVLGRTLRVFGLALVGVVGLGISLFFGDALPPLPGVSPGVAVVLSLVTPTILLLVASAVGAFCAPRVGLRSRVAARAPTARAADANATEVGTSENAGTSEGVRASGETTATRGFAAEARHAIPWGLLAGGLLVGLDLAFAAVTDLSVTAEAPTVGAVVASLPMRFLYGGIAEEVLLRWGFMAAVAWVVARVAGQGRSPSRGVMWASIAVSAVVFGVGHLPALAQTVGLTPLLVARTVLLNTVGGVIFGWLFWRDSLEAAMVGHASAHVPLALFALFAAL</sequence>
<feature type="transmembrane region" description="Helical" evidence="2">
    <location>
        <begin position="137"/>
        <end position="158"/>
    </location>
</feature>
<feature type="region of interest" description="Disordered" evidence="1">
    <location>
        <begin position="100"/>
        <end position="122"/>
    </location>
</feature>
<gene>
    <name evidence="4" type="ORF">M0R88_14515</name>
</gene>
<dbReference type="AlphaFoldDB" id="A0A8U0IG96"/>
<dbReference type="Pfam" id="PF02517">
    <property type="entry name" value="Rce1-like"/>
    <property type="match status" value="1"/>
</dbReference>
<feature type="transmembrane region" description="Helical" evidence="2">
    <location>
        <begin position="275"/>
        <end position="294"/>
    </location>
</feature>
<dbReference type="GO" id="GO:0004175">
    <property type="term" value="F:endopeptidase activity"/>
    <property type="evidence" value="ECO:0007669"/>
    <property type="project" value="UniProtKB-ARBA"/>
</dbReference>
<keyword evidence="4" id="KW-0378">Hydrolase</keyword>
<dbReference type="InterPro" id="IPR003675">
    <property type="entry name" value="Rce1/LyrA-like_dom"/>
</dbReference>
<keyword evidence="2" id="KW-1133">Transmembrane helix</keyword>
<feature type="transmembrane region" description="Helical" evidence="2">
    <location>
        <begin position="23"/>
        <end position="43"/>
    </location>
</feature>
<proteinExistence type="predicted"/>
<keyword evidence="2" id="KW-0812">Transmembrane</keyword>
<evidence type="ECO:0000259" key="3">
    <source>
        <dbReference type="Pfam" id="PF02517"/>
    </source>
</evidence>